<keyword evidence="4" id="KW-1185">Reference proteome</keyword>
<reference evidence="3 4" key="1">
    <citation type="submission" date="2021-04" db="EMBL/GenBank/DDBJ databases">
        <authorList>
            <person name="De Guttry C."/>
            <person name="Zahm M."/>
            <person name="Klopp C."/>
            <person name="Cabau C."/>
            <person name="Louis A."/>
            <person name="Berthelot C."/>
            <person name="Parey E."/>
            <person name="Roest Crollius H."/>
            <person name="Montfort J."/>
            <person name="Robinson-Rechavi M."/>
            <person name="Bucao C."/>
            <person name="Bouchez O."/>
            <person name="Gislard M."/>
            <person name="Lluch J."/>
            <person name="Milhes M."/>
            <person name="Lampietro C."/>
            <person name="Lopez Roques C."/>
            <person name="Donnadieu C."/>
            <person name="Braasch I."/>
            <person name="Desvignes T."/>
            <person name="Postlethwait J."/>
            <person name="Bobe J."/>
            <person name="Wedekind C."/>
            <person name="Guiguen Y."/>
        </authorList>
    </citation>
    <scope>NUCLEOTIDE SEQUENCE [LARGE SCALE GENOMIC DNA]</scope>
    <source>
        <strain evidence="3">Cs_M1</strain>
        <tissue evidence="3">Blood</tissue>
    </source>
</reference>
<feature type="region of interest" description="Disordered" evidence="2">
    <location>
        <begin position="288"/>
        <end position="314"/>
    </location>
</feature>
<gene>
    <name evidence="3" type="ORF">J4Q44_G00052390</name>
</gene>
<evidence type="ECO:0000256" key="2">
    <source>
        <dbReference type="SAM" id="MobiDB-lite"/>
    </source>
</evidence>
<feature type="coiled-coil region" evidence="1">
    <location>
        <begin position="208"/>
        <end position="235"/>
    </location>
</feature>
<dbReference type="GO" id="GO:0007030">
    <property type="term" value="P:Golgi organization"/>
    <property type="evidence" value="ECO:0007669"/>
    <property type="project" value="InterPro"/>
</dbReference>
<dbReference type="GO" id="GO:0043001">
    <property type="term" value="P:Golgi to plasma membrane protein transport"/>
    <property type="evidence" value="ECO:0007669"/>
    <property type="project" value="InterPro"/>
</dbReference>
<organism evidence="3 4">
    <name type="scientific">Coregonus suidteri</name>
    <dbReference type="NCBI Taxonomy" id="861788"/>
    <lineage>
        <taxon>Eukaryota</taxon>
        <taxon>Metazoa</taxon>
        <taxon>Chordata</taxon>
        <taxon>Craniata</taxon>
        <taxon>Vertebrata</taxon>
        <taxon>Euteleostomi</taxon>
        <taxon>Actinopterygii</taxon>
        <taxon>Neopterygii</taxon>
        <taxon>Teleostei</taxon>
        <taxon>Protacanthopterygii</taxon>
        <taxon>Salmoniformes</taxon>
        <taxon>Salmonidae</taxon>
        <taxon>Coregoninae</taxon>
        <taxon>Coregonus</taxon>
    </lineage>
</organism>
<proteinExistence type="predicted"/>
<protein>
    <submittedName>
        <fullName evidence="3">Uncharacterized protein</fullName>
    </submittedName>
</protein>
<name>A0AAN8RFQ3_9TELE</name>
<keyword evidence="1" id="KW-0175">Coiled coil</keyword>
<dbReference type="PANTHER" id="PTHR13066">
    <property type="entry name" value="BASIC LEUCINE ZIPPER NUCLEAR FACTOR 1 BLZF1 PROTEIN"/>
    <property type="match status" value="1"/>
</dbReference>
<comment type="caution">
    <text evidence="3">The sequence shown here is derived from an EMBL/GenBank/DDBJ whole genome shotgun (WGS) entry which is preliminary data.</text>
</comment>
<feature type="compositionally biased region" description="Low complexity" evidence="2">
    <location>
        <begin position="131"/>
        <end position="142"/>
    </location>
</feature>
<feature type="compositionally biased region" description="Gly residues" evidence="2">
    <location>
        <begin position="288"/>
        <end position="299"/>
    </location>
</feature>
<dbReference type="GO" id="GO:0000139">
    <property type="term" value="C:Golgi membrane"/>
    <property type="evidence" value="ECO:0007669"/>
    <property type="project" value="TreeGrafter"/>
</dbReference>
<sequence>MPTVSGAVTHKQDGYEDLTEEKYFFGRVIYQAILEVIHRPVPLSFDWTVVKSSSTIMSTAAVADRGSVRPVRGPGDGMETDKPPVAKEIAAVDTPLSAVPLLKVASPKHSPKMTHPATASLQHSPHSTPKQSPRASSRDAPSAPQPPGVLHLGKVPREACMVVEAVRIVVPRAAISRRGGHVGPAEEKGEAWAGQQIEEQARSPSPPLEDLRGAMEKLQNSERRLLQDKEGLLNQIHVQTELLVSLQWGRQQTYYPSAQPLSTGELALANHKLADAINSHLLGEVGPAGGGSSGAGLGKGRQASELPNTSHTPAEKMAEKVLKILDPISCSDNQEETSPLSISDSSPSAFLTNKKSIGRFHPYTRYENITFNCCERCSGEILVL</sequence>
<accession>A0AAN8RFQ3</accession>
<dbReference type="InterPro" id="IPR027095">
    <property type="entry name" value="Golgin-45"/>
</dbReference>
<dbReference type="PANTHER" id="PTHR13066:SF2">
    <property type="entry name" value="GOLGIN-45"/>
    <property type="match status" value="1"/>
</dbReference>
<dbReference type="EMBL" id="JAGTTL010000003">
    <property type="protein sequence ID" value="KAK6325897.1"/>
    <property type="molecule type" value="Genomic_DNA"/>
</dbReference>
<dbReference type="Proteomes" id="UP001356427">
    <property type="component" value="Unassembled WGS sequence"/>
</dbReference>
<feature type="region of interest" description="Disordered" evidence="2">
    <location>
        <begin position="106"/>
        <end position="152"/>
    </location>
</feature>
<feature type="compositionally biased region" description="Polar residues" evidence="2">
    <location>
        <begin position="117"/>
        <end position="130"/>
    </location>
</feature>
<evidence type="ECO:0000256" key="1">
    <source>
        <dbReference type="SAM" id="Coils"/>
    </source>
</evidence>
<evidence type="ECO:0000313" key="4">
    <source>
        <dbReference type="Proteomes" id="UP001356427"/>
    </source>
</evidence>
<evidence type="ECO:0000313" key="3">
    <source>
        <dbReference type="EMBL" id="KAK6325897.1"/>
    </source>
</evidence>
<dbReference type="AlphaFoldDB" id="A0AAN8RFQ3"/>